<evidence type="ECO:0000313" key="2">
    <source>
        <dbReference type="Proteomes" id="UP000184314"/>
    </source>
</evidence>
<evidence type="ECO:0000313" key="1">
    <source>
        <dbReference type="EMBL" id="SHK46899.1"/>
    </source>
</evidence>
<keyword evidence="2" id="KW-1185">Reference proteome</keyword>
<gene>
    <name evidence="1" type="ORF">SAMN04488007_3185</name>
</gene>
<feature type="non-terminal residue" evidence="1">
    <location>
        <position position="1"/>
    </location>
</feature>
<protein>
    <submittedName>
        <fullName evidence="1">Uncharacterized protein</fullName>
    </submittedName>
</protein>
<sequence length="363" mass="38571">SGIDTDDQTLSLTGNTLAIADGNSVDLSAYVDTDTDDQTLSLTGNTLGIADGNSVDLSGIDTDTDDQTLSLTGSELAISGGNSVNLSSLSDHDWYEVGGTSAPDAITDNIFTEGNVAIGKTTITNSRALDVEGNVEINDYLYMNGKNTLRATDDNWLRINWSNDYALGTFINGNVRMYDGLVVNERGDNSDMRVEGDTDTYLLFTDASADEVGIGTNTPDAKLDVEGGTVRFSDYGSDAVSGTPTTLLGVEADGDVVEVNSLKSSKIFYPPSIEVDVATTGTGRTIDLYAEYIDQYGTPDVVSAGAPAAIPTYANTELYYYVTHYDDTVFDNVNVSATGVMTYDVIAAPTDYNTLINVVFVVK</sequence>
<dbReference type="RefSeq" id="WP_073245881.1">
    <property type="nucleotide sequence ID" value="NZ_FQZX01000002.1"/>
</dbReference>
<proteinExistence type="predicted"/>
<dbReference type="EMBL" id="FQZX01000002">
    <property type="protein sequence ID" value="SHK46899.1"/>
    <property type="molecule type" value="Genomic_DNA"/>
</dbReference>
<dbReference type="STRING" id="228958.SAMN04488007_3185"/>
<dbReference type="AlphaFoldDB" id="A0A1M6SQH8"/>
<name>A0A1M6SQH8_9FLAO</name>
<accession>A0A1M6SQH8</accession>
<reference evidence="2" key="1">
    <citation type="submission" date="2016-11" db="EMBL/GenBank/DDBJ databases">
        <authorList>
            <person name="Varghese N."/>
            <person name="Submissions S."/>
        </authorList>
    </citation>
    <scope>NUCLEOTIDE SEQUENCE [LARGE SCALE GENOMIC DNA]</scope>
    <source>
        <strain evidence="2">DSM 16478</strain>
    </source>
</reference>
<dbReference type="Proteomes" id="UP000184314">
    <property type="component" value="Unassembled WGS sequence"/>
</dbReference>
<organism evidence="1 2">
    <name type="scientific">Maribacter aquivivus</name>
    <dbReference type="NCBI Taxonomy" id="228958"/>
    <lineage>
        <taxon>Bacteria</taxon>
        <taxon>Pseudomonadati</taxon>
        <taxon>Bacteroidota</taxon>
        <taxon>Flavobacteriia</taxon>
        <taxon>Flavobacteriales</taxon>
        <taxon>Flavobacteriaceae</taxon>
        <taxon>Maribacter</taxon>
    </lineage>
</organism>